<dbReference type="InterPro" id="IPR043993">
    <property type="entry name" value="T4SS_pilin"/>
</dbReference>
<dbReference type="EMBL" id="LCIB01000007">
    <property type="protein sequence ID" value="KKT47458.1"/>
    <property type="molecule type" value="Genomic_DNA"/>
</dbReference>
<dbReference type="Proteomes" id="UP000034063">
    <property type="component" value="Unassembled WGS sequence"/>
</dbReference>
<evidence type="ECO:0000313" key="2">
    <source>
        <dbReference type="EMBL" id="KKT47458.1"/>
    </source>
</evidence>
<feature type="transmembrane region" description="Helical" evidence="1">
    <location>
        <begin position="80"/>
        <end position="104"/>
    </location>
</feature>
<keyword evidence="1" id="KW-1133">Transmembrane helix</keyword>
<evidence type="ECO:0000256" key="1">
    <source>
        <dbReference type="SAM" id="Phobius"/>
    </source>
</evidence>
<feature type="transmembrane region" description="Helical" evidence="1">
    <location>
        <begin position="38"/>
        <end position="59"/>
    </location>
</feature>
<comment type="caution">
    <text evidence="2">The sequence shown here is derived from an EMBL/GenBank/DDBJ whole genome shotgun (WGS) entry which is preliminary data.</text>
</comment>
<name>A0A0G1HLI0_9BACT</name>
<proteinExistence type="predicted"/>
<reference evidence="2 3" key="1">
    <citation type="journal article" date="2015" name="Nature">
        <title>rRNA introns, odd ribosomes, and small enigmatic genomes across a large radiation of phyla.</title>
        <authorList>
            <person name="Brown C.T."/>
            <person name="Hug L.A."/>
            <person name="Thomas B.C."/>
            <person name="Sharon I."/>
            <person name="Castelle C.J."/>
            <person name="Singh A."/>
            <person name="Wilkins M.J."/>
            <person name="Williams K.H."/>
            <person name="Banfield J.F."/>
        </authorList>
    </citation>
    <scope>NUCLEOTIDE SEQUENCE [LARGE SCALE GENOMIC DNA]</scope>
</reference>
<keyword evidence="1" id="KW-0812">Transmembrane</keyword>
<protein>
    <submittedName>
        <fullName evidence="2">Uncharacterized protein</fullName>
    </submittedName>
</protein>
<dbReference type="Pfam" id="PF18895">
    <property type="entry name" value="T4SS_pilin"/>
    <property type="match status" value="1"/>
</dbReference>
<keyword evidence="1" id="KW-0472">Membrane</keyword>
<accession>A0A0G1HLI0</accession>
<gene>
    <name evidence="2" type="ORF">UW37_C0007G0024</name>
</gene>
<dbReference type="AlphaFoldDB" id="A0A0G1HLI0"/>
<sequence length="111" mass="12015">MEHIFAQTLKIGGGDQTYTIDSGFTGLPTTISEIVKKAFPFIFALAGVGLLLMIIAAGFTLMTSAGDAKKMESGKNRLTFAIVGFLVIFTAFWVVQLFGIMFGVEPIQKLF</sequence>
<evidence type="ECO:0000313" key="3">
    <source>
        <dbReference type="Proteomes" id="UP000034063"/>
    </source>
</evidence>
<organism evidence="2 3">
    <name type="scientific">Candidatus Gottesmanbacteria bacterium GW2011_GWA2_44_17</name>
    <dbReference type="NCBI Taxonomy" id="1618444"/>
    <lineage>
        <taxon>Bacteria</taxon>
        <taxon>Candidatus Gottesmaniibacteriota</taxon>
    </lineage>
</organism>